<organism evidence="2 3">
    <name type="scientific">Paratrimastix pyriformis</name>
    <dbReference type="NCBI Taxonomy" id="342808"/>
    <lineage>
        <taxon>Eukaryota</taxon>
        <taxon>Metamonada</taxon>
        <taxon>Preaxostyla</taxon>
        <taxon>Paratrimastigidae</taxon>
        <taxon>Paratrimastix</taxon>
    </lineage>
</organism>
<dbReference type="PANTHER" id="PTHR38742">
    <property type="entry name" value="PROTEIN GP17"/>
    <property type="match status" value="1"/>
</dbReference>
<dbReference type="PANTHER" id="PTHR38742:SF1">
    <property type="entry name" value="SECRETED PROTEIN C"/>
    <property type="match status" value="1"/>
</dbReference>
<evidence type="ECO:0000313" key="3">
    <source>
        <dbReference type="Proteomes" id="UP001141327"/>
    </source>
</evidence>
<evidence type="ECO:0000313" key="2">
    <source>
        <dbReference type="EMBL" id="KAJ4458803.1"/>
    </source>
</evidence>
<feature type="signal peptide" evidence="1">
    <location>
        <begin position="1"/>
        <end position="15"/>
    </location>
</feature>
<reference evidence="2" key="1">
    <citation type="journal article" date="2022" name="bioRxiv">
        <title>Genomics of Preaxostyla Flagellates Illuminates Evolutionary Transitions and the Path Towards Mitochondrial Loss.</title>
        <authorList>
            <person name="Novak L.V.F."/>
            <person name="Treitli S.C."/>
            <person name="Pyrih J."/>
            <person name="Halakuc P."/>
            <person name="Pipaliya S.V."/>
            <person name="Vacek V."/>
            <person name="Brzon O."/>
            <person name="Soukal P."/>
            <person name="Eme L."/>
            <person name="Dacks J.B."/>
            <person name="Karnkowska A."/>
            <person name="Elias M."/>
            <person name="Hampl V."/>
        </authorList>
    </citation>
    <scope>NUCLEOTIDE SEQUENCE</scope>
    <source>
        <strain evidence="2">RCP-MX</strain>
    </source>
</reference>
<name>A0ABQ8UHT7_9EUKA</name>
<dbReference type="SUPFAM" id="SSF48452">
    <property type="entry name" value="TPR-like"/>
    <property type="match status" value="1"/>
</dbReference>
<dbReference type="EMBL" id="JAPMOS010000025">
    <property type="protein sequence ID" value="KAJ4458803.1"/>
    <property type="molecule type" value="Genomic_DNA"/>
</dbReference>
<keyword evidence="3" id="KW-1185">Reference proteome</keyword>
<gene>
    <name evidence="2" type="ORF">PAPYR_5319</name>
</gene>
<comment type="caution">
    <text evidence="2">The sequence shown here is derived from an EMBL/GenBank/DDBJ whole genome shotgun (WGS) entry which is preliminary data.</text>
</comment>
<sequence length="887" mass="96496">MRLFLFAFFAAAVLAMPLRQMNDGCTSNECRFIQGLLQGLGFSIDLNMCLTDVDQAIALAQKASTEYQSRQYQKAVFDFADALDITGKALSACQLQGVAQLIEGVAKDLHLANITVLSQGVQILVNGANIYDDLLTIAKSISSQDYTNFGVAVSDLLMKLQAASCNTPTCIIVEGLLKAFGQVLPHMKQCTADIDSAWQQLGTFLYDMQKKNTKDAVVQLSQALYTISNAVDDCGLPDLGRLISDEAKKLGLADVVVISDQVVKVLVNGVDVYQNLYQLSQDITTKNYRDMGVRLATLVTEIAATGCTSQSCEVVTGILKMLEIIIPDLQQCEADMTGAMNTIQAAFAQFAQKQYAPAVKQLAQGLSILGQSVSDCGLPDVAALVVAEAKALGLANITVVNDVVHVIVDGVDLYQDIYQAYKDLAAKNYDAFGRDLAVLLSRLQQSGCSSPACVAIEAILRVLHVAIPDLRQCESTVNAGWADLVQAQHYWENKQYQAATDLAASGMAKLGNAVDACGVPTIGHLIVEYSQKLGLANISFVDDIIHVMVEGVDMYEDLYAFFTAMSQKDYPRAATALGAIIADLRLIGCHTPACQVVEGMLEAMKVVLSHLVACEQDLDGAWKYLEQANADFQAKKYSKAMLDLADCLHEVGQGVTACGVPELSIVIDNLVKLLHFHTINVESIVKIVIAGVDVYDDVYNVIEDYQHQQWRQLGRDLGTLINKLYQISGKHCDNDKACLVFEGILEALLVVPDWHACKSDITTMWADVEATAADFKTKSYKHAVHDLSEAGHELSLAVQQCEVQEIAAIIEKLAKKLGFGSIWWIEEVVKILVDATDIFEDVYEITHDVEAHNYLGLGLDLAKLIKLLVLTGANGEPLTVEQALKTL</sequence>
<protein>
    <submittedName>
        <fullName evidence="2">Uncharacterized protein</fullName>
    </submittedName>
</protein>
<keyword evidence="1" id="KW-0732">Signal</keyword>
<dbReference type="Proteomes" id="UP001141327">
    <property type="component" value="Unassembled WGS sequence"/>
</dbReference>
<accession>A0ABQ8UHT7</accession>
<feature type="chain" id="PRO_5046694222" evidence="1">
    <location>
        <begin position="16"/>
        <end position="887"/>
    </location>
</feature>
<dbReference type="InterPro" id="IPR011990">
    <property type="entry name" value="TPR-like_helical_dom_sf"/>
</dbReference>
<proteinExistence type="predicted"/>
<evidence type="ECO:0000256" key="1">
    <source>
        <dbReference type="SAM" id="SignalP"/>
    </source>
</evidence>